<dbReference type="Gene3D" id="3.40.50.1820">
    <property type="entry name" value="alpha/beta hydrolase"/>
    <property type="match status" value="3"/>
</dbReference>
<evidence type="ECO:0000259" key="5">
    <source>
        <dbReference type="Pfam" id="PF00135"/>
    </source>
</evidence>
<dbReference type="InterPro" id="IPR002018">
    <property type="entry name" value="CarbesteraseB"/>
</dbReference>
<feature type="domain" description="Carboxylesterase type B" evidence="5">
    <location>
        <begin position="1082"/>
        <end position="1592"/>
    </location>
</feature>
<dbReference type="GO" id="GO:0016787">
    <property type="term" value="F:hydrolase activity"/>
    <property type="evidence" value="ECO:0007669"/>
    <property type="project" value="UniProtKB-KW"/>
</dbReference>
<keyword evidence="4" id="KW-0732">Signal</keyword>
<evidence type="ECO:0000256" key="4">
    <source>
        <dbReference type="SAM" id="SignalP"/>
    </source>
</evidence>
<feature type="chain" id="PRO_5040942078" description="Carboxylesterase type B domain-containing protein" evidence="4">
    <location>
        <begin position="27"/>
        <end position="1613"/>
    </location>
</feature>
<evidence type="ECO:0000313" key="7">
    <source>
        <dbReference type="Proteomes" id="UP001059041"/>
    </source>
</evidence>
<evidence type="ECO:0000256" key="2">
    <source>
        <dbReference type="ARBA" id="ARBA00022801"/>
    </source>
</evidence>
<evidence type="ECO:0000256" key="1">
    <source>
        <dbReference type="ARBA" id="ARBA00005964"/>
    </source>
</evidence>
<dbReference type="EMBL" id="JAFHDT010000003">
    <property type="protein sequence ID" value="KAI7811721.1"/>
    <property type="molecule type" value="Genomic_DNA"/>
</dbReference>
<evidence type="ECO:0000256" key="3">
    <source>
        <dbReference type="ARBA" id="ARBA00023157"/>
    </source>
</evidence>
<dbReference type="Pfam" id="PF00135">
    <property type="entry name" value="COesterase"/>
    <property type="match status" value="3"/>
</dbReference>
<keyword evidence="2" id="KW-0378">Hydrolase</keyword>
<comment type="similarity">
    <text evidence="1">Belongs to the type-B carboxylesterase/lipase family.</text>
</comment>
<comment type="caution">
    <text evidence="6">The sequence shown here is derived from an EMBL/GenBank/DDBJ whole genome shotgun (WGS) entry which is preliminary data.</text>
</comment>
<evidence type="ECO:0000313" key="6">
    <source>
        <dbReference type="EMBL" id="KAI7811721.1"/>
    </source>
</evidence>
<feature type="domain" description="Carboxylesterase type B" evidence="5">
    <location>
        <begin position="556"/>
        <end position="1066"/>
    </location>
</feature>
<dbReference type="PANTHER" id="PTHR11559">
    <property type="entry name" value="CARBOXYLESTERASE"/>
    <property type="match status" value="1"/>
</dbReference>
<feature type="domain" description="Carboxylesterase type B" evidence="5">
    <location>
        <begin position="30"/>
        <end position="540"/>
    </location>
</feature>
<dbReference type="InterPro" id="IPR029058">
    <property type="entry name" value="AB_hydrolase_fold"/>
</dbReference>
<dbReference type="PROSITE" id="PS00941">
    <property type="entry name" value="CARBOXYLESTERASE_B_2"/>
    <property type="match status" value="3"/>
</dbReference>
<gene>
    <name evidence="6" type="ORF">IRJ41_018782</name>
</gene>
<proteinExistence type="inferred from homology"/>
<dbReference type="Proteomes" id="UP001059041">
    <property type="component" value="Linkage Group LG3"/>
</dbReference>
<name>A0A9W8C8W6_TRIRA</name>
<dbReference type="InterPro" id="IPR019826">
    <property type="entry name" value="Carboxylesterase_B_AS"/>
</dbReference>
<organism evidence="6 7">
    <name type="scientific">Triplophysa rosa</name>
    <name type="common">Cave loach</name>
    <dbReference type="NCBI Taxonomy" id="992332"/>
    <lineage>
        <taxon>Eukaryota</taxon>
        <taxon>Metazoa</taxon>
        <taxon>Chordata</taxon>
        <taxon>Craniata</taxon>
        <taxon>Vertebrata</taxon>
        <taxon>Euteleostomi</taxon>
        <taxon>Actinopterygii</taxon>
        <taxon>Neopterygii</taxon>
        <taxon>Teleostei</taxon>
        <taxon>Ostariophysi</taxon>
        <taxon>Cypriniformes</taxon>
        <taxon>Nemacheilidae</taxon>
        <taxon>Triplophysa</taxon>
    </lineage>
</organism>
<dbReference type="InterPro" id="IPR050309">
    <property type="entry name" value="Type-B_Carboxylest/Lipase"/>
</dbReference>
<feature type="signal peptide" evidence="4">
    <location>
        <begin position="1"/>
        <end position="26"/>
    </location>
</feature>
<dbReference type="PROSITE" id="PS00122">
    <property type="entry name" value="CARBOXYLESTERASE_B_1"/>
    <property type="match status" value="3"/>
</dbReference>
<keyword evidence="7" id="KW-1185">Reference proteome</keyword>
<reference evidence="6" key="1">
    <citation type="submission" date="2021-02" db="EMBL/GenBank/DDBJ databases">
        <title>Comparative genomics reveals that relaxation of natural selection precedes convergent phenotypic evolution of cavefish.</title>
        <authorList>
            <person name="Peng Z."/>
        </authorList>
    </citation>
    <scope>NUCLEOTIDE SEQUENCE</scope>
    <source>
        <tissue evidence="6">Muscle</tissue>
    </source>
</reference>
<dbReference type="OrthoDB" id="3200163at2759"/>
<accession>A0A9W8C8W6</accession>
<dbReference type="InterPro" id="IPR019819">
    <property type="entry name" value="Carboxylesterase_B_CS"/>
</dbReference>
<dbReference type="CDD" id="cd00312">
    <property type="entry name" value="Esterase_lipase"/>
    <property type="match status" value="3"/>
</dbReference>
<sequence length="1613" mass="177036">MSAVMRRSAVLLLCVTALTLQSTVKASDGAVVQTKSGSLKGGHLTAQGKETVIYTYLGIPFAKPPLGPLRLAPPQPAETWTGVRDATKQPPMCVQERQVLVDLLSNFSQSMEIPEISEDCLYLNVYTPSKPGDNAKLPVMVWIHGGGLVMGSASMFDGHVLAAYQDVVVVLIQYRLGVLGFFSTGDEHAAGNYGLLDQVAALQWVQENIPSFGGDPGSVTIFGESAGGVSVSLHVLSLLSTNLFHYAIAESGTAAMDAIMNPYPLFTAKAVANASGCDVSSTKEIVDCVRQLSEEDVLKITHDNPIFRFGVTTDGQFLPKSAEELLQSHKFNKVPLMTGVTNDECGYMLPNFMAGPGWKDGMDREQIAQFLPMFNPDLQDPFLAELVLNEYLGTSSDRIKNRDGFREILGDLFFNIPARKTANSHRDSGAPVYMYEFQHPPSLFQKKRPSFVGSDHGDELLFVFGYCFGKGHIKIEEKLTEEEHELCKTVMAYWGNFARTGSPNGPGLTEWPKYGAEAEYLSIGLQQKPAKNPKGKHLTFVTETLQQIIKERKEGAVVQTKSGSLKGGHLTAQGKETVIYTYMGIPFAKPPLGPLRLAPPQPTETWTGVRDATKQPPMCVQERQVLVDLLSNFSLSMEIPEISEDCLYLNVYTPSKPGDNAKLPVMVWIHGGGLVMGSASMFDGHVLAAYQDVVVVLIQYRLGLLGFMSTGDEHAAGNYGLLDQVAALQWVQENIPSFGGDPGSVTIFGESAGGVSVSLHVLSLLSTNLFHYAIAESGTAAMDAIMNPYPLFTAQAVANASGCDVSSTKEIVDCVRQLSEEDILKITHENPMFRFGVTTDGQFLPKSAEELLQSHKFNKVPLMTGVTNDECGFMLPDFMAGPGWKDGMDREQIAQFFPMFNPDLQDPFLAELVLNEYLGTSSDRIKNRDGFREILGDLFFNIPARKTANSHRDSGAPVYMYEFQHPPSILQKKRPSFVGSDHGDELLFVFGYCFGKGHIKLEEKPTEEEHELCKTVMDYWGNFARTGSPNGPGLTEWPKYGAEAEYLSIGLQQKPGKNPKGKHLTFVTDKLQQIIKERKEGPVVHTKLGSLKGSLLTVKGKETIVYSYLGVPFAKPPVGPLRLARTQPADTWEGVRDATRQPPMCVQDREGVLSELEFFSMSLEVPEVSEDCLYVNVYTPSKPGDSTNLPVMVWIHGGGFSFGAASLYDGSVLSAYENVVVVLIQYRLGLLGFFSTGDEHAAGNYGFLDQVAALQWVQENIPSFGGDPGSVTIFGESAGGVSVNLLMLSPLASGLFHRAIAESGTAVWPGLETSNPLISAQNVAKSSNCDGRTSSSIVECIMRWSSEEAEKYSSQYKMLHFRVAVDSYFLPKPIEEIIEKQEFSKVPLITGITDDEFGLLLAAYFEGPGWIDGMTKEQATDALTLGYPDQEDRWIRELVAKEYIGATKDSIQIRDSYREMMGDVFFNIPALKLAKYQRASGAPVYLYEFQDAPSVIKKNKPSFVGVDHADEILFIQGSCFTKAHITITGAFTKEDDELCRTVMAYWGNFAHTGSPNGPGLPAWPEYGAEAEYLGIGVQQKPGKNLKAKHVKFLTETLPELVRLRREKSEHLEL</sequence>
<dbReference type="FunFam" id="3.40.50.1820:FF:000011">
    <property type="entry name" value="Carboxylic ester hydrolase"/>
    <property type="match status" value="3"/>
</dbReference>
<protein>
    <recommendedName>
        <fullName evidence="5">Carboxylesterase type B domain-containing protein</fullName>
    </recommendedName>
</protein>
<dbReference type="SUPFAM" id="SSF53474">
    <property type="entry name" value="alpha/beta-Hydrolases"/>
    <property type="match status" value="3"/>
</dbReference>
<keyword evidence="3" id="KW-1015">Disulfide bond</keyword>